<reference evidence="2" key="2">
    <citation type="submission" date="2023-05" db="EMBL/GenBank/DDBJ databases">
        <authorList>
            <consortium name="Lawrence Berkeley National Laboratory"/>
            <person name="Steindorff A."/>
            <person name="Hensen N."/>
            <person name="Bonometti L."/>
            <person name="Westerberg I."/>
            <person name="Brannstrom I.O."/>
            <person name="Guillou S."/>
            <person name="Cros-Aarteil S."/>
            <person name="Calhoun S."/>
            <person name="Haridas S."/>
            <person name="Kuo A."/>
            <person name="Mondo S."/>
            <person name="Pangilinan J."/>
            <person name="Riley R."/>
            <person name="Labutti K."/>
            <person name="Andreopoulos B."/>
            <person name="Lipzen A."/>
            <person name="Chen C."/>
            <person name="Yanf M."/>
            <person name="Daum C."/>
            <person name="Ng V."/>
            <person name="Clum A."/>
            <person name="Ohm R."/>
            <person name="Martin F."/>
            <person name="Silar P."/>
            <person name="Natvig D."/>
            <person name="Lalanne C."/>
            <person name="Gautier V."/>
            <person name="Ament-Velasquez S.L."/>
            <person name="Kruys A."/>
            <person name="Hutchinson M.I."/>
            <person name="Powell A.J."/>
            <person name="Barry K."/>
            <person name="Miller A.N."/>
            <person name="Grigoriev I.V."/>
            <person name="Debuchy R."/>
            <person name="Gladieux P."/>
            <person name="Thoren M.H."/>
            <person name="Johannesson H."/>
        </authorList>
    </citation>
    <scope>NUCLEOTIDE SEQUENCE</scope>
    <source>
        <strain evidence="2">CBS 757.83</strain>
    </source>
</reference>
<feature type="compositionally biased region" description="Pro residues" evidence="1">
    <location>
        <begin position="1"/>
        <end position="10"/>
    </location>
</feature>
<reference evidence="2" key="1">
    <citation type="journal article" date="2023" name="Mol. Phylogenet. Evol.">
        <title>Genome-scale phylogeny and comparative genomics of the fungal order Sordariales.</title>
        <authorList>
            <person name="Hensen N."/>
            <person name="Bonometti L."/>
            <person name="Westerberg I."/>
            <person name="Brannstrom I.O."/>
            <person name="Guillou S."/>
            <person name="Cros-Aarteil S."/>
            <person name="Calhoun S."/>
            <person name="Haridas S."/>
            <person name="Kuo A."/>
            <person name="Mondo S."/>
            <person name="Pangilinan J."/>
            <person name="Riley R."/>
            <person name="LaButti K."/>
            <person name="Andreopoulos B."/>
            <person name="Lipzen A."/>
            <person name="Chen C."/>
            <person name="Yan M."/>
            <person name="Daum C."/>
            <person name="Ng V."/>
            <person name="Clum A."/>
            <person name="Steindorff A."/>
            <person name="Ohm R.A."/>
            <person name="Martin F."/>
            <person name="Silar P."/>
            <person name="Natvig D.O."/>
            <person name="Lalanne C."/>
            <person name="Gautier V."/>
            <person name="Ament-Velasquez S.L."/>
            <person name="Kruys A."/>
            <person name="Hutchinson M.I."/>
            <person name="Powell A.J."/>
            <person name="Barry K."/>
            <person name="Miller A.N."/>
            <person name="Grigoriev I.V."/>
            <person name="Debuchy R."/>
            <person name="Gladieux P."/>
            <person name="Hiltunen Thoren M."/>
            <person name="Johannesson H."/>
        </authorList>
    </citation>
    <scope>NUCLEOTIDE SEQUENCE</scope>
    <source>
        <strain evidence="2">CBS 757.83</strain>
    </source>
</reference>
<feature type="region of interest" description="Disordered" evidence="1">
    <location>
        <begin position="43"/>
        <end position="69"/>
    </location>
</feature>
<protein>
    <submittedName>
        <fullName evidence="2">Uncharacterized protein</fullName>
    </submittedName>
</protein>
<accession>A0AAN6Q240</accession>
<evidence type="ECO:0000313" key="3">
    <source>
        <dbReference type="Proteomes" id="UP001305647"/>
    </source>
</evidence>
<sequence length="69" mass="7212">MGAVPPPFPFTPNRVSASPKPPSPTRSDLSSHLKIRLADLTGNGPGVAIEGQSSLVDMAPDWDGTQSTR</sequence>
<feature type="region of interest" description="Disordered" evidence="1">
    <location>
        <begin position="1"/>
        <end position="29"/>
    </location>
</feature>
<name>A0AAN6Q240_9PEZI</name>
<evidence type="ECO:0000256" key="1">
    <source>
        <dbReference type="SAM" id="MobiDB-lite"/>
    </source>
</evidence>
<evidence type="ECO:0000313" key="2">
    <source>
        <dbReference type="EMBL" id="KAK4102197.1"/>
    </source>
</evidence>
<proteinExistence type="predicted"/>
<dbReference type="EMBL" id="MU863632">
    <property type="protein sequence ID" value="KAK4102197.1"/>
    <property type="molecule type" value="Genomic_DNA"/>
</dbReference>
<dbReference type="Proteomes" id="UP001305647">
    <property type="component" value="Unassembled WGS sequence"/>
</dbReference>
<organism evidence="2 3">
    <name type="scientific">Parathielavia hyrcaniae</name>
    <dbReference type="NCBI Taxonomy" id="113614"/>
    <lineage>
        <taxon>Eukaryota</taxon>
        <taxon>Fungi</taxon>
        <taxon>Dikarya</taxon>
        <taxon>Ascomycota</taxon>
        <taxon>Pezizomycotina</taxon>
        <taxon>Sordariomycetes</taxon>
        <taxon>Sordariomycetidae</taxon>
        <taxon>Sordariales</taxon>
        <taxon>Chaetomiaceae</taxon>
        <taxon>Parathielavia</taxon>
    </lineage>
</organism>
<comment type="caution">
    <text evidence="2">The sequence shown here is derived from an EMBL/GenBank/DDBJ whole genome shotgun (WGS) entry which is preliminary data.</text>
</comment>
<keyword evidence="3" id="KW-1185">Reference proteome</keyword>
<gene>
    <name evidence="2" type="ORF">N658DRAFT_495557</name>
</gene>
<dbReference type="AlphaFoldDB" id="A0AAN6Q240"/>